<dbReference type="PRINTS" id="PR00237">
    <property type="entry name" value="GPCRRHODOPSN"/>
</dbReference>
<evidence type="ECO:0000259" key="15">
    <source>
        <dbReference type="PROSITE" id="PS50262"/>
    </source>
</evidence>
<evidence type="ECO:0000256" key="10">
    <source>
        <dbReference type="ARBA" id="ARBA00023136"/>
    </source>
</evidence>
<feature type="compositionally biased region" description="Gly residues" evidence="12">
    <location>
        <begin position="302"/>
        <end position="311"/>
    </location>
</feature>
<feature type="region of interest" description="Disordered" evidence="12">
    <location>
        <begin position="1840"/>
        <end position="1876"/>
    </location>
</feature>
<dbReference type="SUPFAM" id="SSF81321">
    <property type="entry name" value="Family A G protein-coupled receptor-like"/>
    <property type="match status" value="1"/>
</dbReference>
<feature type="region of interest" description="Disordered" evidence="12">
    <location>
        <begin position="2689"/>
        <end position="2710"/>
    </location>
</feature>
<evidence type="ECO:0000256" key="9">
    <source>
        <dbReference type="ARBA" id="ARBA00023098"/>
    </source>
</evidence>
<evidence type="ECO:0000256" key="11">
    <source>
        <dbReference type="SAM" id="Coils"/>
    </source>
</evidence>
<feature type="region of interest" description="Disordered" evidence="12">
    <location>
        <begin position="2794"/>
        <end position="2883"/>
    </location>
</feature>
<dbReference type="CDD" id="cd09141">
    <property type="entry name" value="PLDc_vPLD1_2_yPLD_like_2"/>
    <property type="match status" value="1"/>
</dbReference>
<feature type="region of interest" description="Disordered" evidence="12">
    <location>
        <begin position="1007"/>
        <end position="1030"/>
    </location>
</feature>
<feature type="region of interest" description="Disordered" evidence="12">
    <location>
        <begin position="578"/>
        <end position="621"/>
    </location>
</feature>
<evidence type="ECO:0000256" key="7">
    <source>
        <dbReference type="ARBA" id="ARBA00022963"/>
    </source>
</evidence>
<evidence type="ECO:0000313" key="16">
    <source>
        <dbReference type="Proteomes" id="UP000095280"/>
    </source>
</evidence>
<feature type="compositionally biased region" description="Low complexity" evidence="12">
    <location>
        <begin position="2662"/>
        <end position="2674"/>
    </location>
</feature>
<dbReference type="GO" id="GO:0004630">
    <property type="term" value="F:phospholipase D activity"/>
    <property type="evidence" value="ECO:0007669"/>
    <property type="project" value="UniProtKB-EC"/>
</dbReference>
<evidence type="ECO:0000313" key="17">
    <source>
        <dbReference type="WBParaSite" id="maker-uti_cns_0012022-snap-gene-0.6-mRNA-1"/>
    </source>
</evidence>
<comment type="catalytic activity">
    <reaction evidence="1">
        <text>a 1,2-diacyl-sn-glycero-3-phosphocholine + H2O = a 1,2-diacyl-sn-glycero-3-phosphate + choline + H(+)</text>
        <dbReference type="Rhea" id="RHEA:14445"/>
        <dbReference type="ChEBI" id="CHEBI:15354"/>
        <dbReference type="ChEBI" id="CHEBI:15377"/>
        <dbReference type="ChEBI" id="CHEBI:15378"/>
        <dbReference type="ChEBI" id="CHEBI:57643"/>
        <dbReference type="ChEBI" id="CHEBI:58608"/>
        <dbReference type="EC" id="3.1.4.4"/>
    </reaction>
</comment>
<keyword evidence="4 13" id="KW-0812">Transmembrane</keyword>
<dbReference type="Gene3D" id="3.30.870.10">
    <property type="entry name" value="Endonuclease Chain A"/>
    <property type="match status" value="3"/>
</dbReference>
<feature type="compositionally biased region" description="Low complexity" evidence="12">
    <location>
        <begin position="1862"/>
        <end position="1872"/>
    </location>
</feature>
<feature type="transmembrane region" description="Helical" evidence="13">
    <location>
        <begin position="3266"/>
        <end position="3294"/>
    </location>
</feature>
<proteinExistence type="predicted"/>
<dbReference type="WBParaSite" id="maker-uti_cns_0012022-snap-gene-0.6-mRNA-1">
    <property type="protein sequence ID" value="maker-uti_cns_0012022-snap-gene-0.6-mRNA-1"/>
    <property type="gene ID" value="maker-uti_cns_0012022-snap-gene-0.6"/>
</dbReference>
<dbReference type="PANTHER" id="PTHR18896">
    <property type="entry name" value="PHOSPHOLIPASE D"/>
    <property type="match status" value="1"/>
</dbReference>
<feature type="compositionally biased region" description="Polar residues" evidence="12">
    <location>
        <begin position="2815"/>
        <end position="2832"/>
    </location>
</feature>
<dbReference type="SUPFAM" id="SSF56024">
    <property type="entry name" value="Phospholipase D/nuclease"/>
    <property type="match status" value="2"/>
</dbReference>
<feature type="domain" description="PLD phosphodiesterase" evidence="14">
    <location>
        <begin position="2284"/>
        <end position="2311"/>
    </location>
</feature>
<organism evidence="16 17">
    <name type="scientific">Macrostomum lignano</name>
    <dbReference type="NCBI Taxonomy" id="282301"/>
    <lineage>
        <taxon>Eukaryota</taxon>
        <taxon>Metazoa</taxon>
        <taxon>Spiralia</taxon>
        <taxon>Lophotrochozoa</taxon>
        <taxon>Platyhelminthes</taxon>
        <taxon>Rhabditophora</taxon>
        <taxon>Macrostomorpha</taxon>
        <taxon>Macrostomida</taxon>
        <taxon>Macrostomidae</taxon>
        <taxon>Macrostomum</taxon>
    </lineage>
</organism>
<feature type="compositionally biased region" description="Polar residues" evidence="12">
    <location>
        <begin position="1"/>
        <end position="18"/>
    </location>
</feature>
<sequence>KNRWGQCSRSDTPGQSLLHSPEAGRSGQLPVQQFLPQLIDQRLVPVPRRGHNSQFGQRQAQRSGELCIELPSAISGEAADCGYRCCSSSSTAACTVAQFANAFARSTLGVDNGLSQVGLTLGQISGVAGCHGQNFAAAFQMPAEQFAQLLIFGRFAQPIAQTTAAAAAAAAAAAEECGLTPTGRGVTATGTVAAPAPTGANVQQGLVAAVSAGDRVCVRLRVRLPAFACEVQSAILVGGAARACRASSRGSTSARLTEVPASLYSRPASANRLVRRSSGSPAAACSISHDRAVPERQQDSGGVAGQAGQQGIGRRANTVDSCDLVYTNRLLSSTHTWHIGSSAAAKLLMKLGTRRERLDTLSPTHRVLAAKPSNSALLIRHLEQAARLGASEQPASRSAAFNTGDNLSISWQAQQRFGQQGGQIRVAALRLDERLQELQALLDQVAAWRAGRCNAGRCGRRGLQQASQGAAAGMHARINAGHQRRLVDQPINDNFVVNVNSMLGNGFTIELVIVFIGRNVKAGICGGASNTSSWRRQNGDATVGVVSNELVDSAVTSIPVPGSEYATTAAAAVLSSSGSSSSTAVSSAVSRPQPPPVTLPPMPIDAKQAASPPSPTGSATICRCDRSTDSSQSMYNAAEAAASEDEADSAIRRCTSTPGQTCFQLSELTFSATIESGTSSSFGGPYLLTRLPYTSCSSLASSGVWQASSKCKFANSSASSDARKFCEPNSASNASASEPASGRHGRPNSSNCGSCCHSVDAVKLSSSRTRLALANHWLALKPPVSAAVPPLPAAALSSTAKANDDPEVTLQTLKNIASMSSDGAVSYVDSRCYSHRGSITSCYSGDDPMLGASLFNLNEAQNSLIAKESVELHQLQEESPESAAEAEKLVALGKMERGLRIISAMAYMPSTGMPFSCRYRLPESGLFLTGERLTFSVREGQSGVGSAGGKQRMRQLRRGIQRLLNLDLSFEITFSHGIFTWTVTRKWSHWRRLYPLLLASGLLPHMGTKPRREHGTSMIESSSQQQHRRDSTVSAVLDNEEFKRSRFEEQLKKILDKLDSLERTLNLLKFLGVSRLSFVRGVGGKCGEAEVSVHIQRYAASPLTGCQSCIGLFARKKTMWMVIKERCIVFLKDNLSEVKEVFLLDSTCLIINGLDPSMRNYLSGFVLRNSSINDDPEVTLQTLKNIASMSSDGAVSYVDSRCYSHRGSITSCYSGDDPMLGASLFNLNEAQNSLIAKESVELHQLQEESPESAAEAEKLVALGKMERGLRIISAMAYMPSTGMPFSCRYRLPESGLFLTGERLTFSVREGQSGVGSAGGKQRMRQLRRGIQRLLNLDLSFEITFSHGIFTWTVTRKWSHWRRLYPLLLASGLLPHMGTKPRREHGTSMIESSSQQQHRRDSTVSAVLDNEEFKRSRFEEQLKKILDKLDSLERTLNLLKFLGVSRLSFVRGVGGKCGEAEVSVHIQRYAASPLTGCQSCIGLFARKKTMWMVIKERCIVFLKDNLSEVKEVFLLDSTCLIINGLDPSMRNYLSGFVLRNSSMLMIIQCDYGDYPMLAAEMTRIKELLSTQHQRLLDPTPRQQSQQRRHRQQQQQLQDQQLELIVTHRSRRSQGGGQHNFGSFAGTRANCPAKWYVDGATYFADIFDAMEQANEEIFICDWWLTPEVHLKRPDDDGHYRLMNVLQRRADAGVQIFILIYKEVKYTLKIDSWYTKLMLRTLNKCNIHVLRHPNHLSSWEFLWAHHEKLVVVDQKLAFVGGIDLCWGRWDTQQHRITDLGDSDWTKYPPLIPVLTSLHSPNSSRRADLRRAAWLHKLQELQHFSRLYESNAFTPQGTIQVKPAGASATTNSQNAAADRRADSDSESSAGDDASAGPAGMDRISELSSADEVGGQDTRRTVVLVTERAEDVAQKQQQQPLPDRAWSRASVVSDRLRKILRRGGDAGDVAGGGGSGSDSVVLRRYASTAEAADAVVAAAGVGADVEVETAKERRADDDRRLVADTPDAKRLKDGQVQVRHYDPVMQRMGNFLRSNAEKRRVTRGVRERLRRGEHSNGMPDEAAKIRMWRGKDYVNWILKEPVRLHLPEEELVDRGRVPRMPWHDIGCVVGGNAARDVARHFIERWNFTSANRVNVLRSLGMWSGGIEEPETSVLSAMCDAIDNSEYYVYIENQFFISCADETLGRKWPVQNPIASRLVQRIVRANREGRKFRVYLVLPLLPQFEGDVAESPSSADSIKKILHHTYACLCRSESSMMAQLSDAGIQASDYLSVCALRTWGQLAGGELVSELIYVHSKLMIADDRVAIIGSANINDRSLLGYRDSEIAVRFEDSGSDLAPADWQAAASAAPAQAGSFCGSLRRCLMREHLGLSISDPANQALADPTSDQFFHEVWSATARRNTEIFEQELRDWVSEPSLAATDREQAVHQLETEVRGFLVEFPLNFLDGVSLDFQVGRISSASLLPLITWLQQAVDEMPSARLPPPVGCLQRQQQHLLHRLWAVGLGADDVACQLESPTAQQVAWTDQAGAAIQSRVGHSLVADLEGGASTCCSSDSVSVQVSALYSRTVSITRWNNVAFWRSGKASDCRTALTGSPGKPAATPQILADARNQTVEVSKRRLVNTVMLGCSIDEPPTTARPTCDEVERRRPNERSDTSDCLRRAAGTRSNSGSSKSPSPRFVFRRRSSVMSRWNSAFSRSRSSGARPAEASSWCGSSLDSRLPRGVDATVRLSADDTARAWSEPPPTPRPLKSPGCGDGDLRREFNAATKSTKPPGCLPRRFERLDSVWRARGPRLELGDALGACSAQRPANRRRGRRTGSDAGNQKQTPSTGQPSSHSGPAGPGRHSAKQLALSPDSPAGQAGRQSAEHQRVHQADSAKPGLGSEFGEASPKLPELRQHAFDADWQPHSGQRVATAQAAGGLATAKVDSQGGAAVGRVRQAQQLIVGAQRPGQQQQAGIIKAGPSHLADAPHLAGVETRPKLRRPPPPGQPLRAAVQWVAVRPAQQVVQQQHRWRQEEAAGLLEQAGRCDSGLLRRRCRGCCRICRQRGRHIVCWRVAESAGQQAGHAEAVGEARVLPVDQQGVARRTVGGLELQLPERAVACERASRRRGQEGGQVGGAAQSRQPAVPTDLDTLAKSWIAPLARFILGADHSLADQLTQPSQRQTAAGTAAVISHVQSSYNGSGVPAEPGELPVAQRSLAERAGSQSEAGQRQAGHAGQRQQRQAEERQAGVAQHPAAELGCRVLLGGVPDAARLGQSRVVQPEPAAVHQLLFLLGVLLVVNFFVGFVLLGDVGLQVILAELCRICCLRRHRRRCRRRLAVQLVNFVNEFLLKTAMLIRSSSSTGASNPTPMRPTLDGTSDSAAAAVPVELPVSVGHRHPHRSRFWLTEQSLKQDMENLTLPAVPFWEVKLSTEVLVVITAAYALVFLLSLIGNFVVIATVYRIPSMHTTINYFICNLSTADILMAIFCLPLNNISNAFS</sequence>
<keyword evidence="8 13" id="KW-1133">Transmembrane helix</keyword>
<keyword evidence="10 13" id="KW-0472">Membrane</keyword>
<feature type="transmembrane region" description="Helical" evidence="13">
    <location>
        <begin position="3314"/>
        <end position="3333"/>
    </location>
</feature>
<evidence type="ECO:0000256" key="3">
    <source>
        <dbReference type="ARBA" id="ARBA00012027"/>
    </source>
</evidence>
<feature type="domain" description="G-protein coupled receptors family 1 profile" evidence="15">
    <location>
        <begin position="3428"/>
        <end position="3475"/>
    </location>
</feature>
<feature type="region of interest" description="Disordered" evidence="12">
    <location>
        <begin position="2728"/>
        <end position="2771"/>
    </location>
</feature>
<feature type="region of interest" description="Disordered" evidence="12">
    <location>
        <begin position="3099"/>
        <end position="3123"/>
    </location>
</feature>
<evidence type="ECO:0000256" key="5">
    <source>
        <dbReference type="ARBA" id="ARBA00022737"/>
    </source>
</evidence>
<name>A0A1I8IFG8_9PLAT</name>
<dbReference type="EC" id="3.1.4.4" evidence="3"/>
<evidence type="ECO:0000256" key="13">
    <source>
        <dbReference type="SAM" id="Phobius"/>
    </source>
</evidence>
<evidence type="ECO:0000256" key="6">
    <source>
        <dbReference type="ARBA" id="ARBA00022801"/>
    </source>
</evidence>
<feature type="compositionally biased region" description="Low complexity" evidence="12">
    <location>
        <begin position="3203"/>
        <end position="3217"/>
    </location>
</feature>
<dbReference type="PANTHER" id="PTHR18896:SF76">
    <property type="entry name" value="PHOSPHOLIPASE"/>
    <property type="match status" value="1"/>
</dbReference>
<feature type="compositionally biased region" description="Basic and acidic residues" evidence="12">
    <location>
        <begin position="2635"/>
        <end position="2655"/>
    </location>
</feature>
<feature type="compositionally biased region" description="Low complexity" evidence="12">
    <location>
        <begin position="1840"/>
        <end position="1852"/>
    </location>
</feature>
<dbReference type="CDD" id="cd09138">
    <property type="entry name" value="PLDc_vPLD1_2_yPLD_like_1"/>
    <property type="match status" value="1"/>
</dbReference>
<dbReference type="InterPro" id="IPR017452">
    <property type="entry name" value="GPCR_Rhodpsn_7TM"/>
</dbReference>
<feature type="coiled-coil region" evidence="11">
    <location>
        <begin position="1037"/>
        <end position="1064"/>
    </location>
</feature>
<evidence type="ECO:0000256" key="4">
    <source>
        <dbReference type="ARBA" id="ARBA00022692"/>
    </source>
</evidence>
<feature type="region of interest" description="Disordered" evidence="12">
    <location>
        <begin position="1"/>
        <end position="23"/>
    </location>
</feature>
<keyword evidence="7" id="KW-0442">Lipid degradation</keyword>
<feature type="region of interest" description="Disordered" evidence="12">
    <location>
        <begin position="1377"/>
        <end position="1400"/>
    </location>
</feature>
<dbReference type="PROSITE" id="PS50035">
    <property type="entry name" value="PLD"/>
    <property type="match status" value="2"/>
</dbReference>
<dbReference type="Gene3D" id="1.20.1070.10">
    <property type="entry name" value="Rhodopsin 7-helix transmembrane proteins"/>
    <property type="match status" value="1"/>
</dbReference>
<evidence type="ECO:0000256" key="2">
    <source>
        <dbReference type="ARBA" id="ARBA00004370"/>
    </source>
</evidence>
<dbReference type="GO" id="GO:0004930">
    <property type="term" value="F:G protein-coupled receptor activity"/>
    <property type="evidence" value="ECO:0007669"/>
    <property type="project" value="InterPro"/>
</dbReference>
<feature type="compositionally biased region" description="Basic and acidic residues" evidence="12">
    <location>
        <begin position="2860"/>
        <end position="2870"/>
    </location>
</feature>
<dbReference type="GO" id="GO:0009395">
    <property type="term" value="P:phospholipid catabolic process"/>
    <property type="evidence" value="ECO:0007669"/>
    <property type="project" value="TreeGrafter"/>
</dbReference>
<keyword evidence="6" id="KW-0378">Hydrolase</keyword>
<accession>A0A1I8IFG8</accession>
<dbReference type="InterPro" id="IPR000276">
    <property type="entry name" value="GPCR_Rhodpsn"/>
</dbReference>
<evidence type="ECO:0000256" key="1">
    <source>
        <dbReference type="ARBA" id="ARBA00000798"/>
    </source>
</evidence>
<feature type="transmembrane region" description="Helical" evidence="13">
    <location>
        <begin position="3410"/>
        <end position="3437"/>
    </location>
</feature>
<feature type="region of interest" description="Disordered" evidence="12">
    <location>
        <begin position="2630"/>
        <end position="2676"/>
    </location>
</feature>
<evidence type="ECO:0000259" key="14">
    <source>
        <dbReference type="PROSITE" id="PS50035"/>
    </source>
</evidence>
<feature type="compositionally biased region" description="Low complexity" evidence="12">
    <location>
        <begin position="578"/>
        <end position="590"/>
    </location>
</feature>
<dbReference type="PROSITE" id="PS50262">
    <property type="entry name" value="G_PROTEIN_RECEP_F1_2"/>
    <property type="match status" value="1"/>
</dbReference>
<dbReference type="Pfam" id="PF00614">
    <property type="entry name" value="PLDc"/>
    <property type="match status" value="2"/>
</dbReference>
<dbReference type="Proteomes" id="UP000095280">
    <property type="component" value="Unplaced"/>
</dbReference>
<reference evidence="17" key="1">
    <citation type="submission" date="2016-11" db="UniProtKB">
        <authorList>
            <consortium name="WormBaseParasite"/>
        </authorList>
    </citation>
    <scope>IDENTIFICATION</scope>
</reference>
<dbReference type="InterPro" id="IPR015679">
    <property type="entry name" value="PLipase_D_fam"/>
</dbReference>
<keyword evidence="5" id="KW-0677">Repeat</keyword>
<feature type="compositionally biased region" description="Basic and acidic residues" evidence="12">
    <location>
        <begin position="288"/>
        <end position="298"/>
    </location>
</feature>
<evidence type="ECO:0000256" key="8">
    <source>
        <dbReference type="ARBA" id="ARBA00022989"/>
    </source>
</evidence>
<dbReference type="Pfam" id="PF00001">
    <property type="entry name" value="7tm_1"/>
    <property type="match status" value="1"/>
</dbReference>
<evidence type="ECO:0000256" key="12">
    <source>
        <dbReference type="SAM" id="MobiDB-lite"/>
    </source>
</evidence>
<dbReference type="InterPro" id="IPR001736">
    <property type="entry name" value="PLipase_D/transphosphatidylase"/>
</dbReference>
<feature type="region of interest" description="Disordered" evidence="12">
    <location>
        <begin position="728"/>
        <end position="751"/>
    </location>
</feature>
<comment type="subcellular location">
    <subcellularLocation>
        <location evidence="2">Membrane</location>
    </subcellularLocation>
</comment>
<feature type="coiled-coil region" evidence="11">
    <location>
        <begin position="1407"/>
        <end position="1434"/>
    </location>
</feature>
<keyword evidence="16" id="KW-1185">Reference proteome</keyword>
<dbReference type="SMART" id="SM00155">
    <property type="entry name" value="PLDc"/>
    <property type="match status" value="2"/>
</dbReference>
<keyword evidence="9" id="KW-0443">Lipid metabolism</keyword>
<protein>
    <recommendedName>
        <fullName evidence="3">phospholipase D</fullName>
        <ecNumber evidence="3">3.1.4.4</ecNumber>
    </recommendedName>
</protein>
<feature type="transmembrane region" description="Helical" evidence="13">
    <location>
        <begin position="3449"/>
        <end position="3468"/>
    </location>
</feature>
<keyword evidence="11" id="KW-0175">Coiled coil</keyword>
<feature type="compositionally biased region" description="Low complexity" evidence="12">
    <location>
        <begin position="728"/>
        <end position="740"/>
    </location>
</feature>
<feature type="region of interest" description="Disordered" evidence="12">
    <location>
        <begin position="281"/>
        <end position="312"/>
    </location>
</feature>
<feature type="compositionally biased region" description="Low complexity" evidence="12">
    <location>
        <begin position="2689"/>
        <end position="2705"/>
    </location>
</feature>
<feature type="region of interest" description="Disordered" evidence="12">
    <location>
        <begin position="3193"/>
        <end position="3225"/>
    </location>
</feature>
<feature type="domain" description="PLD phosphodiesterase" evidence="14">
    <location>
        <begin position="1738"/>
        <end position="1765"/>
    </location>
</feature>
<feature type="compositionally biased region" description="Pro residues" evidence="12">
    <location>
        <begin position="592"/>
        <end position="603"/>
    </location>
</feature>
<dbReference type="GO" id="GO:0016020">
    <property type="term" value="C:membrane"/>
    <property type="evidence" value="ECO:0007669"/>
    <property type="project" value="UniProtKB-SubCell"/>
</dbReference>